<dbReference type="EMBL" id="JAVRRD010000028">
    <property type="protein sequence ID" value="KAK5046862.1"/>
    <property type="molecule type" value="Genomic_DNA"/>
</dbReference>
<dbReference type="RefSeq" id="XP_064702435.1">
    <property type="nucleotide sequence ID" value="XM_064850769.1"/>
</dbReference>
<protein>
    <submittedName>
        <fullName evidence="2">Uncharacterized protein</fullName>
    </submittedName>
</protein>
<organism evidence="2 3">
    <name type="scientific">Exophiala bonariae</name>
    <dbReference type="NCBI Taxonomy" id="1690606"/>
    <lineage>
        <taxon>Eukaryota</taxon>
        <taxon>Fungi</taxon>
        <taxon>Dikarya</taxon>
        <taxon>Ascomycota</taxon>
        <taxon>Pezizomycotina</taxon>
        <taxon>Eurotiomycetes</taxon>
        <taxon>Chaetothyriomycetidae</taxon>
        <taxon>Chaetothyriales</taxon>
        <taxon>Herpotrichiellaceae</taxon>
        <taxon>Exophiala</taxon>
    </lineage>
</organism>
<dbReference type="PANTHER" id="PTHR35043">
    <property type="entry name" value="TRANSCRIPTION FACTOR DOMAIN-CONTAINING PROTEIN"/>
    <property type="match status" value="1"/>
</dbReference>
<feature type="transmembrane region" description="Helical" evidence="1">
    <location>
        <begin position="236"/>
        <end position="255"/>
    </location>
</feature>
<proteinExistence type="predicted"/>
<evidence type="ECO:0000256" key="1">
    <source>
        <dbReference type="SAM" id="Phobius"/>
    </source>
</evidence>
<keyword evidence="1" id="KW-0472">Membrane</keyword>
<feature type="transmembrane region" description="Helical" evidence="1">
    <location>
        <begin position="593"/>
        <end position="614"/>
    </location>
</feature>
<evidence type="ECO:0000313" key="3">
    <source>
        <dbReference type="Proteomes" id="UP001358417"/>
    </source>
</evidence>
<feature type="transmembrane region" description="Helical" evidence="1">
    <location>
        <begin position="65"/>
        <end position="82"/>
    </location>
</feature>
<keyword evidence="3" id="KW-1185">Reference proteome</keyword>
<feature type="transmembrane region" description="Helical" evidence="1">
    <location>
        <begin position="635"/>
        <end position="661"/>
    </location>
</feature>
<evidence type="ECO:0000313" key="2">
    <source>
        <dbReference type="EMBL" id="KAK5046862.1"/>
    </source>
</evidence>
<sequence>MFHAFGNATQVPPASWRDEPATRGTFNILSSCLITLGLCLWTALHLNIPRHNEGAWVTPMRKASWLLLGLLAPEMIAYTAWYQRQAALNLTAVAKRRLGQPLEGSIIQKLAAFFRRSDPPDKSEMEDNQTATPTVKRHYQWTTVHSFYTNMGGFVFDTTEVDAKFLPNSRERLTLTPRGLLYILEHEPDLIPDISEKQIWDKSKAGNLAKTLICLQAIWFCVQCIVRFAQGLAISLLELNVFCHAICALLMYILWWDKPMDIEEPTALRGKVVREMCALMCMRSSDGHSSGCTELPHGVRYGSASDRNIAEAYVSNDEKRPTSILKMLLLAVSFPVLLCLGIVLYVLLPFYGLFRICKGVVQLFGGKHIEKPDLLGHRRTLECRLKWTAPRSVDGQLEGADNDESFPVDLTHSSADASEFEGRTISPPSSTPAGIVDHGVYVTGNKATQSPQAPPQSISTSHIDGISLALGKWSQGAFFPWQPTPDHTPTSINLSATDVARWRLCASALQRYCPSTQRLQEDGTDSHQDFPAHQSVCDRSPDWPLSDYLSCAGDGRKPVTAILVGFSIAGLAYGGLHLLAWDAPFSSQLEHNLWRISGIILACSGMVFTIGFLLRKWMIRSGLTKFRKKLRTQPGRLNLVGHFISVIVIVAPVYVVCGVYIGARGIFGRGIFHPAGALAGHSVSVAKMVAVFPAYLVGLLTSQMSF</sequence>
<comment type="caution">
    <text evidence="2">The sequence shown here is derived from an EMBL/GenBank/DDBJ whole genome shotgun (WGS) entry which is preliminary data.</text>
</comment>
<reference evidence="2 3" key="1">
    <citation type="submission" date="2023-08" db="EMBL/GenBank/DDBJ databases">
        <title>Black Yeasts Isolated from many extreme environments.</title>
        <authorList>
            <person name="Coleine C."/>
            <person name="Stajich J.E."/>
            <person name="Selbmann L."/>
        </authorList>
    </citation>
    <scope>NUCLEOTIDE SEQUENCE [LARGE SCALE GENOMIC DNA]</scope>
    <source>
        <strain evidence="2 3">CCFEE 5792</strain>
    </source>
</reference>
<gene>
    <name evidence="2" type="ORF">LTR84_007216</name>
</gene>
<dbReference type="Proteomes" id="UP001358417">
    <property type="component" value="Unassembled WGS sequence"/>
</dbReference>
<keyword evidence="1" id="KW-0812">Transmembrane</keyword>
<name>A0AAV9MZD1_9EURO</name>
<feature type="transmembrane region" description="Helical" evidence="1">
    <location>
        <begin position="681"/>
        <end position="700"/>
    </location>
</feature>
<feature type="transmembrane region" description="Helical" evidence="1">
    <location>
        <begin position="25"/>
        <end position="44"/>
    </location>
</feature>
<keyword evidence="1" id="KW-1133">Transmembrane helix</keyword>
<accession>A0AAV9MZD1</accession>
<feature type="transmembrane region" description="Helical" evidence="1">
    <location>
        <begin position="327"/>
        <end position="348"/>
    </location>
</feature>
<feature type="transmembrane region" description="Helical" evidence="1">
    <location>
        <begin position="559"/>
        <end position="581"/>
    </location>
</feature>
<dbReference type="AlphaFoldDB" id="A0AAV9MZD1"/>
<dbReference type="GeneID" id="89975382"/>
<dbReference type="PANTHER" id="PTHR35043:SF9">
    <property type="match status" value="1"/>
</dbReference>